<comment type="catalytic activity">
    <reaction evidence="9">
        <text>ATP + H2O = ADP + phosphate + H(+)</text>
        <dbReference type="Rhea" id="RHEA:13065"/>
        <dbReference type="ChEBI" id="CHEBI:15377"/>
        <dbReference type="ChEBI" id="CHEBI:15378"/>
        <dbReference type="ChEBI" id="CHEBI:30616"/>
        <dbReference type="ChEBI" id="CHEBI:43474"/>
        <dbReference type="ChEBI" id="CHEBI:456216"/>
        <dbReference type="EC" id="5.6.2.4"/>
    </reaction>
</comment>
<protein>
    <recommendedName>
        <fullName evidence="8">DNA 3'-5' helicase</fullName>
        <ecNumber evidence="8">5.6.2.4</ecNumber>
    </recommendedName>
</protein>
<keyword evidence="14" id="KW-1185">Reference proteome</keyword>
<comment type="catalytic activity">
    <reaction evidence="7">
        <text>Couples ATP hydrolysis with the unwinding of duplex DNA by translocating in the 3'-5' direction.</text>
        <dbReference type="EC" id="5.6.2.4"/>
    </reaction>
</comment>
<evidence type="ECO:0000313" key="14">
    <source>
        <dbReference type="Proteomes" id="UP000559860"/>
    </source>
</evidence>
<evidence type="ECO:0000256" key="4">
    <source>
        <dbReference type="ARBA" id="ARBA00022806"/>
    </source>
</evidence>
<gene>
    <name evidence="13" type="ORF">HLH36_06255</name>
</gene>
<evidence type="ECO:0000259" key="12">
    <source>
        <dbReference type="PROSITE" id="PS51217"/>
    </source>
</evidence>
<feature type="domain" description="UvrD-like helicase C-terminal" evidence="12">
    <location>
        <begin position="313"/>
        <end position="576"/>
    </location>
</feature>
<dbReference type="AlphaFoldDB" id="A0A7W4IRZ1"/>
<dbReference type="GO" id="GO:0000725">
    <property type="term" value="P:recombinational repair"/>
    <property type="evidence" value="ECO:0007669"/>
    <property type="project" value="TreeGrafter"/>
</dbReference>
<dbReference type="Pfam" id="PF13361">
    <property type="entry name" value="UvrD_C"/>
    <property type="match status" value="2"/>
</dbReference>
<evidence type="ECO:0000256" key="2">
    <source>
        <dbReference type="ARBA" id="ARBA00022741"/>
    </source>
</evidence>
<dbReference type="GO" id="GO:0005829">
    <property type="term" value="C:cytosol"/>
    <property type="evidence" value="ECO:0007669"/>
    <property type="project" value="TreeGrafter"/>
</dbReference>
<dbReference type="SUPFAM" id="SSF52540">
    <property type="entry name" value="P-loop containing nucleoside triphosphate hydrolases"/>
    <property type="match status" value="1"/>
</dbReference>
<keyword evidence="6" id="KW-0413">Isomerase</keyword>
<dbReference type="InterPro" id="IPR014017">
    <property type="entry name" value="DNA_helicase_UvrD-like_C"/>
</dbReference>
<evidence type="ECO:0000256" key="5">
    <source>
        <dbReference type="ARBA" id="ARBA00022840"/>
    </source>
</evidence>
<dbReference type="CDD" id="cd17932">
    <property type="entry name" value="DEXQc_UvrD"/>
    <property type="match status" value="1"/>
</dbReference>
<keyword evidence="4 10" id="KW-0347">Helicase</keyword>
<dbReference type="Gene3D" id="1.10.10.160">
    <property type="match status" value="1"/>
</dbReference>
<dbReference type="PROSITE" id="PS51198">
    <property type="entry name" value="UVRD_HELICASE_ATP_BIND"/>
    <property type="match status" value="1"/>
</dbReference>
<dbReference type="Proteomes" id="UP000559860">
    <property type="component" value="Unassembled WGS sequence"/>
</dbReference>
<organism evidence="13 14">
    <name type="scientific">Gluconacetobacter aggeris</name>
    <dbReference type="NCBI Taxonomy" id="1286186"/>
    <lineage>
        <taxon>Bacteria</taxon>
        <taxon>Pseudomonadati</taxon>
        <taxon>Pseudomonadota</taxon>
        <taxon>Alphaproteobacteria</taxon>
        <taxon>Acetobacterales</taxon>
        <taxon>Acetobacteraceae</taxon>
        <taxon>Gluconacetobacter</taxon>
    </lineage>
</organism>
<evidence type="ECO:0000313" key="13">
    <source>
        <dbReference type="EMBL" id="MBB2167961.1"/>
    </source>
</evidence>
<dbReference type="Gene3D" id="3.40.50.300">
    <property type="entry name" value="P-loop containing nucleotide triphosphate hydrolases"/>
    <property type="match status" value="2"/>
</dbReference>
<evidence type="ECO:0000259" key="11">
    <source>
        <dbReference type="PROSITE" id="PS51198"/>
    </source>
</evidence>
<keyword evidence="2 10" id="KW-0547">Nucleotide-binding</keyword>
<keyword evidence="3 10" id="KW-0378">Hydrolase</keyword>
<feature type="binding site" evidence="10">
    <location>
        <begin position="40"/>
        <end position="47"/>
    </location>
    <ligand>
        <name>ATP</name>
        <dbReference type="ChEBI" id="CHEBI:30616"/>
    </ligand>
</feature>
<evidence type="ECO:0000256" key="7">
    <source>
        <dbReference type="ARBA" id="ARBA00034617"/>
    </source>
</evidence>
<reference evidence="13 14" key="1">
    <citation type="submission" date="2020-04" db="EMBL/GenBank/DDBJ databases">
        <title>Description of novel Gluconacetobacter.</title>
        <authorList>
            <person name="Sombolestani A."/>
        </authorList>
    </citation>
    <scope>NUCLEOTIDE SEQUENCE [LARGE SCALE GENOMIC DNA]</scope>
    <source>
        <strain evidence="13 14">LMG 27801</strain>
    </source>
</reference>
<dbReference type="GO" id="GO:0043138">
    <property type="term" value="F:3'-5' DNA helicase activity"/>
    <property type="evidence" value="ECO:0007669"/>
    <property type="project" value="UniProtKB-EC"/>
</dbReference>
<dbReference type="PANTHER" id="PTHR11070:SF3">
    <property type="entry name" value="DNA 3'-5' HELICASE"/>
    <property type="match status" value="1"/>
</dbReference>
<dbReference type="PANTHER" id="PTHR11070">
    <property type="entry name" value="UVRD / RECB / PCRA DNA HELICASE FAMILY MEMBER"/>
    <property type="match status" value="1"/>
</dbReference>
<dbReference type="InterPro" id="IPR027417">
    <property type="entry name" value="P-loop_NTPase"/>
</dbReference>
<dbReference type="InterPro" id="IPR014016">
    <property type="entry name" value="UvrD-like_ATP-bd"/>
</dbReference>
<comment type="similarity">
    <text evidence="1">Belongs to the helicase family. UvrD subfamily.</text>
</comment>
<dbReference type="EMBL" id="JABEQD010000003">
    <property type="protein sequence ID" value="MBB2167961.1"/>
    <property type="molecule type" value="Genomic_DNA"/>
</dbReference>
<proteinExistence type="inferred from homology"/>
<evidence type="ECO:0000256" key="9">
    <source>
        <dbReference type="ARBA" id="ARBA00048988"/>
    </source>
</evidence>
<keyword evidence="5 10" id="KW-0067">ATP-binding</keyword>
<accession>A0A7W4IRZ1</accession>
<name>A0A7W4IRZ1_9PROT</name>
<evidence type="ECO:0000256" key="6">
    <source>
        <dbReference type="ARBA" id="ARBA00023235"/>
    </source>
</evidence>
<evidence type="ECO:0000256" key="3">
    <source>
        <dbReference type="ARBA" id="ARBA00022801"/>
    </source>
</evidence>
<sequence length="694" mass="76835">MGAIVGDGYLDRLNDAQRAAVTHGVAQGAAPPAAPLLVIAGAGSGKTNTLAHRVAHLVVNGADPRRILLMTFSRRASAEMARRVERICGQVLGDRAGAMADALTWAGTFHGIGARIIRDHAEQLGMDPAFSIHDREDSADLMNLTRHELGFSKTESRFPTKNTCLAIYSRVINAEQPLGDVLLKHYPWCAGWQEQLKTLFGAYVAAKQAQNVLDYDDLLLVWAQMMGDPVLAAEIGGTWDHVLVDEYQDTNRLQATILLGMKPDGTGMTVVGDDAQSIYAFRAATVRNILDFPSAFPIPATVLTLDRNYRSTQPILAAANAVIEQASERFAKNLWTDRESDALPRLVCVKDDADQARYIVERVLEEREQGTALKQQAVLFRTSHHSGSLEVELTRRNIPFVKFGGLKFLDSAHVKDVLAMLRFAENPRDRMAGFRVMQLLPAVGPTSARRVLDAMQDAADPIAALMQARAPARAGEGWAGFVETMHGLGNRSAGWPSEIGLIRHWYEPHLERLHEDATTRLADLLQLEQIAGGYPSRERFLTDLTLDPPDATSDQAGVPLLDEDYLILSTIHSAKGQEWKSVFVLNTVDGCIPSDLGTGETEEIDEERRLLYVAMTRAKDSLDLIVPQRFHVRGQHGMGDRHVYAARTRFIDREMLPLFETRAWPLVTPEDEKRQDAAKHVRIDMAARLRGMWG</sequence>
<dbReference type="PROSITE" id="PS51217">
    <property type="entry name" value="UVRD_HELICASE_CTER"/>
    <property type="match status" value="1"/>
</dbReference>
<dbReference type="GO" id="GO:0003677">
    <property type="term" value="F:DNA binding"/>
    <property type="evidence" value="ECO:0007669"/>
    <property type="project" value="InterPro"/>
</dbReference>
<evidence type="ECO:0000256" key="10">
    <source>
        <dbReference type="PROSITE-ProRule" id="PRU00560"/>
    </source>
</evidence>
<evidence type="ECO:0000256" key="1">
    <source>
        <dbReference type="ARBA" id="ARBA00009922"/>
    </source>
</evidence>
<dbReference type="InterPro" id="IPR000212">
    <property type="entry name" value="DNA_helicase_UvrD/REP"/>
</dbReference>
<dbReference type="EC" id="5.6.2.4" evidence="8"/>
<dbReference type="Pfam" id="PF00580">
    <property type="entry name" value="UvrD-helicase"/>
    <property type="match status" value="1"/>
</dbReference>
<evidence type="ECO:0000256" key="8">
    <source>
        <dbReference type="ARBA" id="ARBA00034808"/>
    </source>
</evidence>
<dbReference type="GO" id="GO:0005524">
    <property type="term" value="F:ATP binding"/>
    <property type="evidence" value="ECO:0007669"/>
    <property type="project" value="UniProtKB-UniRule"/>
</dbReference>
<feature type="domain" description="UvrD-like helicase ATP-binding" evidence="11">
    <location>
        <begin position="19"/>
        <end position="312"/>
    </location>
</feature>
<dbReference type="Gene3D" id="1.10.486.10">
    <property type="entry name" value="PCRA, domain 4"/>
    <property type="match status" value="1"/>
</dbReference>
<comment type="caution">
    <text evidence="13">The sequence shown here is derived from an EMBL/GenBank/DDBJ whole genome shotgun (WGS) entry which is preliminary data.</text>
</comment>
<dbReference type="GO" id="GO:0016787">
    <property type="term" value="F:hydrolase activity"/>
    <property type="evidence" value="ECO:0007669"/>
    <property type="project" value="UniProtKB-UniRule"/>
</dbReference>
<dbReference type="InterPro" id="IPR013986">
    <property type="entry name" value="DExx_box_DNA_helicase_dom_sf"/>
</dbReference>